<dbReference type="Gene3D" id="1.20.1110.10">
    <property type="entry name" value="Calcium-transporting ATPase, transmembrane domain"/>
    <property type="match status" value="1"/>
</dbReference>
<feature type="transmembrane region" description="Helical" evidence="10">
    <location>
        <begin position="836"/>
        <end position="856"/>
    </location>
</feature>
<feature type="transmembrane region" description="Helical" evidence="10">
    <location>
        <begin position="58"/>
        <end position="83"/>
    </location>
</feature>
<feature type="transmembrane region" description="Helical" evidence="10">
    <location>
        <begin position="868"/>
        <end position="890"/>
    </location>
</feature>
<dbReference type="SFLD" id="SFLDG00002">
    <property type="entry name" value="C1.7:_P-type_atpase_like"/>
    <property type="match status" value="1"/>
</dbReference>
<dbReference type="Gene3D" id="3.40.50.1000">
    <property type="entry name" value="HAD superfamily/HAD-like"/>
    <property type="match status" value="1"/>
</dbReference>
<dbReference type="InterPro" id="IPR006068">
    <property type="entry name" value="ATPase_P-typ_cation-transptr_C"/>
</dbReference>
<comment type="similarity">
    <text evidence="2">Belongs to the cation transport ATPase (P-type) (TC 3.A.3) family. Type IIA subfamily.</text>
</comment>
<dbReference type="InterPro" id="IPR001757">
    <property type="entry name" value="P_typ_ATPase"/>
</dbReference>
<evidence type="ECO:0000256" key="7">
    <source>
        <dbReference type="ARBA" id="ARBA00022967"/>
    </source>
</evidence>
<dbReference type="EMBL" id="DACWHX010000020">
    <property type="protein sequence ID" value="HAU1881319.1"/>
    <property type="molecule type" value="Genomic_DNA"/>
</dbReference>
<dbReference type="NCBIfam" id="TIGR01494">
    <property type="entry name" value="ATPase_P-type"/>
    <property type="match status" value="2"/>
</dbReference>
<keyword evidence="8 10" id="KW-1133">Transmembrane helix</keyword>
<accession>A0AAN5T1T3</accession>
<dbReference type="InterPro" id="IPR018303">
    <property type="entry name" value="ATPase_P-typ_P_site"/>
</dbReference>
<evidence type="ECO:0000256" key="6">
    <source>
        <dbReference type="ARBA" id="ARBA00022840"/>
    </source>
</evidence>
<feature type="transmembrane region" description="Helical" evidence="10">
    <location>
        <begin position="701"/>
        <end position="725"/>
    </location>
</feature>
<gene>
    <name evidence="12" type="ORF">JBJ86_13835</name>
</gene>
<organism evidence="12 13">
    <name type="scientific">Legionella pneumophila</name>
    <dbReference type="NCBI Taxonomy" id="446"/>
    <lineage>
        <taxon>Bacteria</taxon>
        <taxon>Pseudomonadati</taxon>
        <taxon>Pseudomonadota</taxon>
        <taxon>Gammaproteobacteria</taxon>
        <taxon>Legionellales</taxon>
        <taxon>Legionellaceae</taxon>
        <taxon>Legionella</taxon>
    </lineage>
</organism>
<dbReference type="Gene3D" id="2.70.150.10">
    <property type="entry name" value="Calcium-transporting ATPase, cytoplasmic transduction domain A"/>
    <property type="match status" value="1"/>
</dbReference>
<dbReference type="AlphaFoldDB" id="A0AAN5T1T3"/>
<evidence type="ECO:0000256" key="1">
    <source>
        <dbReference type="ARBA" id="ARBA00004651"/>
    </source>
</evidence>
<dbReference type="GO" id="GO:0015662">
    <property type="term" value="F:P-type ion transporter activity"/>
    <property type="evidence" value="ECO:0007669"/>
    <property type="project" value="UniProtKB-ARBA"/>
</dbReference>
<dbReference type="PRINTS" id="PR00120">
    <property type="entry name" value="HATPASE"/>
</dbReference>
<dbReference type="InterPro" id="IPR059000">
    <property type="entry name" value="ATPase_P-type_domA"/>
</dbReference>
<dbReference type="PRINTS" id="PR00119">
    <property type="entry name" value="CATATPASE"/>
</dbReference>
<evidence type="ECO:0000313" key="13">
    <source>
        <dbReference type="Proteomes" id="UP000866496"/>
    </source>
</evidence>
<feature type="transmembrane region" description="Helical" evidence="10">
    <location>
        <begin position="279"/>
        <end position="304"/>
    </location>
</feature>
<evidence type="ECO:0000256" key="2">
    <source>
        <dbReference type="ARBA" id="ARBA00005675"/>
    </source>
</evidence>
<dbReference type="PROSITE" id="PS00154">
    <property type="entry name" value="ATPASE_E1_E2"/>
    <property type="match status" value="1"/>
</dbReference>
<evidence type="ECO:0000256" key="8">
    <source>
        <dbReference type="ARBA" id="ARBA00022989"/>
    </source>
</evidence>
<dbReference type="InterPro" id="IPR023299">
    <property type="entry name" value="ATPase_P-typ_cyto_dom_N"/>
</dbReference>
<dbReference type="SFLD" id="SFLDS00003">
    <property type="entry name" value="Haloacid_Dehalogenase"/>
    <property type="match status" value="1"/>
</dbReference>
<proteinExistence type="inferred from homology"/>
<dbReference type="GO" id="GO:0005886">
    <property type="term" value="C:plasma membrane"/>
    <property type="evidence" value="ECO:0007669"/>
    <property type="project" value="UniProtKB-SubCell"/>
</dbReference>
<keyword evidence="3" id="KW-1003">Cell membrane</keyword>
<dbReference type="Pfam" id="PF00122">
    <property type="entry name" value="E1-E2_ATPase"/>
    <property type="match status" value="1"/>
</dbReference>
<dbReference type="Pfam" id="PF00689">
    <property type="entry name" value="Cation_ATPase_C"/>
    <property type="match status" value="1"/>
</dbReference>
<dbReference type="SUPFAM" id="SSF81665">
    <property type="entry name" value="Calcium ATPase, transmembrane domain M"/>
    <property type="match status" value="1"/>
</dbReference>
<dbReference type="InterPro" id="IPR023298">
    <property type="entry name" value="ATPase_P-typ_TM_dom_sf"/>
</dbReference>
<evidence type="ECO:0000259" key="11">
    <source>
        <dbReference type="SMART" id="SM00831"/>
    </source>
</evidence>
<dbReference type="GO" id="GO:0016887">
    <property type="term" value="F:ATP hydrolysis activity"/>
    <property type="evidence" value="ECO:0007669"/>
    <property type="project" value="InterPro"/>
</dbReference>
<evidence type="ECO:0000256" key="4">
    <source>
        <dbReference type="ARBA" id="ARBA00022692"/>
    </source>
</evidence>
<reference evidence="12" key="2">
    <citation type="submission" date="2019-10" db="EMBL/GenBank/DDBJ databases">
        <authorList>
            <consortium name="NCBI Pathogen Detection Project"/>
        </authorList>
    </citation>
    <scope>NUCLEOTIDE SEQUENCE</scope>
    <source>
        <strain evidence="12">AZ00058701</strain>
    </source>
</reference>
<dbReference type="PANTHER" id="PTHR43294">
    <property type="entry name" value="SODIUM/POTASSIUM-TRANSPORTING ATPASE SUBUNIT ALPHA"/>
    <property type="match status" value="1"/>
</dbReference>
<feature type="transmembrane region" description="Helical" evidence="10">
    <location>
        <begin position="253"/>
        <end position="273"/>
    </location>
</feature>
<dbReference type="Pfam" id="PF00690">
    <property type="entry name" value="Cation_ATPase_N"/>
    <property type="match status" value="1"/>
</dbReference>
<dbReference type="InterPro" id="IPR008250">
    <property type="entry name" value="ATPase_P-typ_transduc_dom_A_sf"/>
</dbReference>
<sequence length="904" mass="98993">MVQRMDAMVLQWHEKTLQDIVSQFKADLVLGLTEAEAVRRLKEVGPNLLDKQKRTSPLVIFLQQFSNIIIWVLLGAVVVSFLLGEKADAIAIFAIVILNAIIGFALEYRADRAILALQQMAAPKATVLRDGYAKLIAASDIVPGDVILFESGDLIAADARLFEFSALKVNEAPLTGESLPVAKNLDLCTKDTSLADRKNMVFMGTAVVNGTGRALVIATGMQTEMGRIAQLLGEASRDKTPLQKKLNQVGSRLLWVCFFIVMAIFGLGLLRNIPIFNLFMSSVSLAVAAIPEGLPAVVTVALALGVQRMVRRAVLVRRLSAVETLGYLQVICTDKTGTLTVGEMTARKFVTASDVYSIYGEGYNLAGKFSLQGQEINVSEDKLLQASLQAMVSCNNAEFRQQNGQMTVAGDPTEVALLVAAAKGGFWRSELQISNPRIKELPFSSERKRMTVVCQYDNDELMVYVKGAPEIVLERCTHILTKTGIKKLTLNDKARMRQSCEFMASEALRILAFAQRPLDTSWLDKEIEEIESNLVFLGLIGLQDPPHSSAKESVSRCKKAGIKLVMITGDHPVTARAIAQELGILSEGDQLLTGNELENISEEEFNSCVKDIAVYARVTAEHKLKIVRAWKKQNRVVAMTGDGVNDAPALKEASIGIAMGKTGASVTKEASDIIVMDNNFTSIVAGIEEGRTIYDNIIKTLIYLLAGNSAELLVVFVALLIGWPLPLLPIQLLWINLVTDGLPAIGLATDRSEPGILNRPARTIQKSMMDGTFLKRVSFIGCVTAVVTLIVFAYEYLAYKDLTQAQDAAFSILVTARLLIAFGTRSDTKTIFQLGFFSNLHLFIIISISFSLQVLIHHIPVLRDLFGIGQISFTQCISWILIGTLPLLVIEAQKWLRKAPGETF</sequence>
<dbReference type="InterPro" id="IPR004014">
    <property type="entry name" value="ATPase_P-typ_cation-transptr_N"/>
</dbReference>
<keyword evidence="4 10" id="KW-0812">Transmembrane</keyword>
<dbReference type="GO" id="GO:0005524">
    <property type="term" value="F:ATP binding"/>
    <property type="evidence" value="ECO:0007669"/>
    <property type="project" value="UniProtKB-KW"/>
</dbReference>
<feature type="transmembrane region" description="Helical" evidence="10">
    <location>
        <begin position="89"/>
        <end position="108"/>
    </location>
</feature>
<keyword evidence="5" id="KW-0547">Nucleotide-binding</keyword>
<dbReference type="SUPFAM" id="SSF56784">
    <property type="entry name" value="HAD-like"/>
    <property type="match status" value="1"/>
</dbReference>
<evidence type="ECO:0000256" key="10">
    <source>
        <dbReference type="SAM" id="Phobius"/>
    </source>
</evidence>
<keyword evidence="6" id="KW-0067">ATP-binding</keyword>
<dbReference type="SUPFAM" id="SSF81653">
    <property type="entry name" value="Calcium ATPase, transduction domain A"/>
    <property type="match status" value="1"/>
</dbReference>
<comment type="caution">
    <text evidence="12">The sequence shown here is derived from an EMBL/GenBank/DDBJ whole genome shotgun (WGS) entry which is preliminary data.</text>
</comment>
<feature type="transmembrane region" description="Helical" evidence="10">
    <location>
        <begin position="777"/>
        <end position="796"/>
    </location>
</feature>
<dbReference type="PANTHER" id="PTHR43294:SF21">
    <property type="entry name" value="CATION TRANSPORTING ATPASE"/>
    <property type="match status" value="1"/>
</dbReference>
<reference evidence="12" key="1">
    <citation type="journal article" date="2018" name="Genome Biol.">
        <title>SKESA: strategic k-mer extension for scrupulous assemblies.</title>
        <authorList>
            <person name="Souvorov A."/>
            <person name="Agarwala R."/>
            <person name="Lipman D.J."/>
        </authorList>
    </citation>
    <scope>NUCLEOTIDE SEQUENCE</scope>
    <source>
        <strain evidence="12">AZ00058701</strain>
    </source>
</reference>
<name>A0AAN5T1T3_LEGPN</name>
<dbReference type="InterPro" id="IPR044492">
    <property type="entry name" value="P_typ_ATPase_HD_dom"/>
</dbReference>
<dbReference type="InterPro" id="IPR036412">
    <property type="entry name" value="HAD-like_sf"/>
</dbReference>
<dbReference type="Gene3D" id="3.40.1110.10">
    <property type="entry name" value="Calcium-transporting ATPase, cytoplasmic domain N"/>
    <property type="match status" value="1"/>
</dbReference>
<keyword evidence="7" id="KW-1278">Translocase</keyword>
<dbReference type="Pfam" id="PF13246">
    <property type="entry name" value="Cation_ATPase"/>
    <property type="match status" value="1"/>
</dbReference>
<evidence type="ECO:0000256" key="5">
    <source>
        <dbReference type="ARBA" id="ARBA00022741"/>
    </source>
</evidence>
<dbReference type="SMART" id="SM00831">
    <property type="entry name" value="Cation_ATPase_N"/>
    <property type="match status" value="1"/>
</dbReference>
<dbReference type="SFLD" id="SFLDF00027">
    <property type="entry name" value="p-type_atpase"/>
    <property type="match status" value="1"/>
</dbReference>
<evidence type="ECO:0000256" key="9">
    <source>
        <dbReference type="ARBA" id="ARBA00023136"/>
    </source>
</evidence>
<dbReference type="SUPFAM" id="SSF81660">
    <property type="entry name" value="Metal cation-transporting ATPase, ATP-binding domain N"/>
    <property type="match status" value="1"/>
</dbReference>
<dbReference type="InterPro" id="IPR023214">
    <property type="entry name" value="HAD_sf"/>
</dbReference>
<feature type="domain" description="Cation-transporting P-type ATPase N-terminal" evidence="11">
    <location>
        <begin position="11"/>
        <end position="85"/>
    </location>
</feature>
<comment type="subcellular location">
    <subcellularLocation>
        <location evidence="1">Cell membrane</location>
        <topology evidence="1">Multi-pass membrane protein</topology>
    </subcellularLocation>
</comment>
<evidence type="ECO:0000256" key="3">
    <source>
        <dbReference type="ARBA" id="ARBA00022475"/>
    </source>
</evidence>
<evidence type="ECO:0000313" key="12">
    <source>
        <dbReference type="EMBL" id="HAU1881319.1"/>
    </source>
</evidence>
<keyword evidence="9 10" id="KW-0472">Membrane</keyword>
<protein>
    <submittedName>
        <fullName evidence="12">Cation-translocating P-type ATPase</fullName>
    </submittedName>
</protein>
<dbReference type="InterPro" id="IPR050510">
    <property type="entry name" value="Cation_transp_ATPase_P-type"/>
</dbReference>
<dbReference type="Proteomes" id="UP000866496">
    <property type="component" value="Unassembled WGS sequence"/>
</dbReference>